<dbReference type="Proteomes" id="UP001275932">
    <property type="component" value="Unassembled WGS sequence"/>
</dbReference>
<sequence length="217" mass="23967">MGNIEEKIIFYIILLISIAMHEFGHAFAADKLGDPLPRSMGRVTLNPLAHADKVGTFILPLVMIFTGAPFLFGWGKPVYVSLPNPKTRMRDDLLSTACGPLANLVLALISSILFALGYFYKIDALKDIALLALQVNCVLFVFNMLPVPPLDGSHFLRYALNVSNETYAKIERNGFWILLLLIFLPQTSGILNYLINIVIQGFAFIAGLVVELLAKIS</sequence>
<feature type="transmembrane region" description="Helical" evidence="13">
    <location>
        <begin position="54"/>
        <end position="72"/>
    </location>
</feature>
<evidence type="ECO:0000256" key="4">
    <source>
        <dbReference type="ARBA" id="ARBA00022475"/>
    </source>
</evidence>
<dbReference type="GO" id="GO:0006508">
    <property type="term" value="P:proteolysis"/>
    <property type="evidence" value="ECO:0007669"/>
    <property type="project" value="UniProtKB-KW"/>
</dbReference>
<evidence type="ECO:0000256" key="1">
    <source>
        <dbReference type="ARBA" id="ARBA00001947"/>
    </source>
</evidence>
<dbReference type="PANTHER" id="PTHR35864:SF1">
    <property type="entry name" value="ZINC METALLOPROTEASE YWHC-RELATED"/>
    <property type="match status" value="1"/>
</dbReference>
<dbReference type="Pfam" id="PF02163">
    <property type="entry name" value="Peptidase_M50"/>
    <property type="match status" value="2"/>
</dbReference>
<evidence type="ECO:0000256" key="9">
    <source>
        <dbReference type="ARBA" id="ARBA00022833"/>
    </source>
</evidence>
<evidence type="ECO:0000256" key="5">
    <source>
        <dbReference type="ARBA" id="ARBA00022670"/>
    </source>
</evidence>
<keyword evidence="11" id="KW-0482">Metalloprotease</keyword>
<accession>A0ABU4WGB3</accession>
<keyword evidence="9" id="KW-0862">Zinc</keyword>
<dbReference type="CDD" id="cd06158">
    <property type="entry name" value="S2P-M50_like_1"/>
    <property type="match status" value="1"/>
</dbReference>
<keyword evidence="8" id="KW-0378">Hydrolase</keyword>
<keyword evidence="16" id="KW-1185">Reference proteome</keyword>
<dbReference type="EMBL" id="JALBUT010000001">
    <property type="protein sequence ID" value="MDX8414778.1"/>
    <property type="molecule type" value="Genomic_DNA"/>
</dbReference>
<comment type="similarity">
    <text evidence="3">Belongs to the peptidase M50B family.</text>
</comment>
<evidence type="ECO:0000256" key="11">
    <source>
        <dbReference type="ARBA" id="ARBA00023049"/>
    </source>
</evidence>
<evidence type="ECO:0000313" key="15">
    <source>
        <dbReference type="EMBL" id="MDX8414778.1"/>
    </source>
</evidence>
<keyword evidence="4" id="KW-1003">Cell membrane</keyword>
<keyword evidence="5 15" id="KW-0645">Protease</keyword>
<evidence type="ECO:0000256" key="10">
    <source>
        <dbReference type="ARBA" id="ARBA00022989"/>
    </source>
</evidence>
<dbReference type="PANTHER" id="PTHR35864">
    <property type="entry name" value="ZINC METALLOPROTEASE MJ0611-RELATED"/>
    <property type="match status" value="1"/>
</dbReference>
<evidence type="ECO:0000256" key="8">
    <source>
        <dbReference type="ARBA" id="ARBA00022801"/>
    </source>
</evidence>
<evidence type="ECO:0000256" key="13">
    <source>
        <dbReference type="SAM" id="Phobius"/>
    </source>
</evidence>
<evidence type="ECO:0000313" key="16">
    <source>
        <dbReference type="Proteomes" id="UP001275932"/>
    </source>
</evidence>
<feature type="transmembrane region" description="Helical" evidence="13">
    <location>
        <begin position="93"/>
        <end position="116"/>
    </location>
</feature>
<comment type="subcellular location">
    <subcellularLocation>
        <location evidence="2">Cell membrane</location>
        <topology evidence="2">Multi-pass membrane protein</topology>
    </subcellularLocation>
</comment>
<dbReference type="GO" id="GO:0008233">
    <property type="term" value="F:peptidase activity"/>
    <property type="evidence" value="ECO:0007669"/>
    <property type="project" value="UniProtKB-KW"/>
</dbReference>
<dbReference type="RefSeq" id="WP_370396227.1">
    <property type="nucleotide sequence ID" value="NZ_JALBUT010000001.1"/>
</dbReference>
<feature type="domain" description="Peptidase M50" evidence="14">
    <location>
        <begin position="10"/>
        <end position="115"/>
    </location>
</feature>
<keyword evidence="10 13" id="KW-1133">Transmembrane helix</keyword>
<evidence type="ECO:0000256" key="2">
    <source>
        <dbReference type="ARBA" id="ARBA00004651"/>
    </source>
</evidence>
<feature type="transmembrane region" description="Helical" evidence="13">
    <location>
        <begin position="128"/>
        <end position="147"/>
    </location>
</feature>
<dbReference type="InterPro" id="IPR008915">
    <property type="entry name" value="Peptidase_M50"/>
</dbReference>
<organism evidence="15 16">
    <name type="scientific">Intestinicryptomonas porci</name>
    <dbReference type="NCBI Taxonomy" id="2926320"/>
    <lineage>
        <taxon>Bacteria</taxon>
        <taxon>Pseudomonadati</taxon>
        <taxon>Verrucomicrobiota</taxon>
        <taxon>Opitutia</taxon>
        <taxon>Opitutales</taxon>
        <taxon>Intestinicryptomonaceae</taxon>
        <taxon>Intestinicryptomonas</taxon>
    </lineage>
</organism>
<evidence type="ECO:0000259" key="14">
    <source>
        <dbReference type="Pfam" id="PF02163"/>
    </source>
</evidence>
<keyword evidence="7" id="KW-0479">Metal-binding</keyword>
<evidence type="ECO:0000256" key="12">
    <source>
        <dbReference type="ARBA" id="ARBA00023136"/>
    </source>
</evidence>
<protein>
    <submittedName>
        <fullName evidence="15">Site-2 protease family protein</fullName>
    </submittedName>
</protein>
<dbReference type="InterPro" id="IPR052348">
    <property type="entry name" value="Metallopeptidase_M50B"/>
</dbReference>
<feature type="domain" description="Peptidase M50" evidence="14">
    <location>
        <begin position="128"/>
        <end position="181"/>
    </location>
</feature>
<evidence type="ECO:0000256" key="3">
    <source>
        <dbReference type="ARBA" id="ARBA00007931"/>
    </source>
</evidence>
<gene>
    <name evidence="15" type="ORF">MOX91_01070</name>
</gene>
<dbReference type="InterPro" id="IPR044537">
    <property type="entry name" value="Rip2-like"/>
</dbReference>
<comment type="caution">
    <text evidence="15">The sequence shown here is derived from an EMBL/GenBank/DDBJ whole genome shotgun (WGS) entry which is preliminary data.</text>
</comment>
<reference evidence="15 16" key="1">
    <citation type="submission" date="2022-03" db="EMBL/GenBank/DDBJ databases">
        <title>Novel taxa within the pig intestine.</title>
        <authorList>
            <person name="Wylensek D."/>
            <person name="Bishof K."/>
            <person name="Afrizal A."/>
            <person name="Clavel T."/>
        </authorList>
    </citation>
    <scope>NUCLEOTIDE SEQUENCE [LARGE SCALE GENOMIC DNA]</scope>
    <source>
        <strain evidence="15 16">CLA-KB-P66</strain>
    </source>
</reference>
<comment type="cofactor">
    <cofactor evidence="1">
        <name>Zn(2+)</name>
        <dbReference type="ChEBI" id="CHEBI:29105"/>
    </cofactor>
</comment>
<name>A0ABU4WGB3_9BACT</name>
<feature type="transmembrane region" description="Helical" evidence="13">
    <location>
        <begin position="174"/>
        <end position="191"/>
    </location>
</feature>
<evidence type="ECO:0000256" key="7">
    <source>
        <dbReference type="ARBA" id="ARBA00022723"/>
    </source>
</evidence>
<keyword evidence="12 13" id="KW-0472">Membrane</keyword>
<proteinExistence type="inferred from homology"/>
<evidence type="ECO:0000256" key="6">
    <source>
        <dbReference type="ARBA" id="ARBA00022692"/>
    </source>
</evidence>
<keyword evidence="6 13" id="KW-0812">Transmembrane</keyword>